<dbReference type="GO" id="GO:0005524">
    <property type="term" value="F:ATP binding"/>
    <property type="evidence" value="ECO:0007669"/>
    <property type="project" value="UniProtKB-KW"/>
</dbReference>
<name>A0A2V3ITJ9_9FLOR</name>
<proteinExistence type="predicted"/>
<keyword evidence="6" id="KW-0030">Aminoacyl-tRNA synthetase</keyword>
<evidence type="ECO:0000256" key="2">
    <source>
        <dbReference type="ARBA" id="ARBA00022598"/>
    </source>
</evidence>
<evidence type="ECO:0000313" key="9">
    <source>
        <dbReference type="EMBL" id="PXF44440.1"/>
    </source>
</evidence>
<dbReference type="PANTHER" id="PTHR11946">
    <property type="entry name" value="VALYL-TRNA SYNTHETASES"/>
    <property type="match status" value="1"/>
</dbReference>
<dbReference type="GO" id="GO:0004832">
    <property type="term" value="F:valine-tRNA ligase activity"/>
    <property type="evidence" value="ECO:0007669"/>
    <property type="project" value="UniProtKB-EC"/>
</dbReference>
<dbReference type="EMBL" id="NBIV01000091">
    <property type="protein sequence ID" value="PXF44440.1"/>
    <property type="molecule type" value="Genomic_DNA"/>
</dbReference>
<keyword evidence="4" id="KW-0067">ATP-binding</keyword>
<dbReference type="Pfam" id="PF00133">
    <property type="entry name" value="tRNA-synt_1"/>
    <property type="match status" value="1"/>
</dbReference>
<evidence type="ECO:0000259" key="8">
    <source>
        <dbReference type="Pfam" id="PF00133"/>
    </source>
</evidence>
<reference evidence="9 10" key="1">
    <citation type="journal article" date="2018" name="Mol. Biol. Evol.">
        <title>Analysis of the draft genome of the red seaweed Gracilariopsis chorda provides insights into genome size evolution in Rhodophyta.</title>
        <authorList>
            <person name="Lee J."/>
            <person name="Yang E.C."/>
            <person name="Graf L."/>
            <person name="Yang J.H."/>
            <person name="Qiu H."/>
            <person name="Zel Zion U."/>
            <person name="Chan C.X."/>
            <person name="Stephens T.G."/>
            <person name="Weber A.P.M."/>
            <person name="Boo G.H."/>
            <person name="Boo S.M."/>
            <person name="Kim K.M."/>
            <person name="Shin Y."/>
            <person name="Jung M."/>
            <person name="Lee S.J."/>
            <person name="Yim H.S."/>
            <person name="Lee J.H."/>
            <person name="Bhattacharya D."/>
            <person name="Yoon H.S."/>
        </authorList>
    </citation>
    <scope>NUCLEOTIDE SEQUENCE [LARGE SCALE GENOMIC DNA]</scope>
    <source>
        <strain evidence="9 10">SKKU-2015</strain>
        <tissue evidence="9">Whole body</tissue>
    </source>
</reference>
<keyword evidence="10" id="KW-1185">Reference proteome</keyword>
<evidence type="ECO:0000256" key="1">
    <source>
        <dbReference type="ARBA" id="ARBA00013169"/>
    </source>
</evidence>
<dbReference type="InterPro" id="IPR002300">
    <property type="entry name" value="aa-tRNA-synth_Ia"/>
</dbReference>
<dbReference type="SUPFAM" id="SSF52374">
    <property type="entry name" value="Nucleotidylyl transferase"/>
    <property type="match status" value="1"/>
</dbReference>
<dbReference type="EC" id="6.1.1.9" evidence="1"/>
<keyword evidence="3" id="KW-0547">Nucleotide-binding</keyword>
<sequence>MFSPWFTGEVPFYIVYLHGLVHDKHGRKMSKTFGNFIDSIDVISSYGTDALRYTLLTGSTPGQDIQISKERIESNRNFVNKLWNASMFIIDNLDKISDEERQELATVAISDF</sequence>
<keyword evidence="5" id="KW-0648">Protein biosynthesis</keyword>
<gene>
    <name evidence="9" type="ORF">BWQ96_05810</name>
</gene>
<dbReference type="AlphaFoldDB" id="A0A2V3ITJ9"/>
<evidence type="ECO:0000256" key="6">
    <source>
        <dbReference type="ARBA" id="ARBA00023146"/>
    </source>
</evidence>
<dbReference type="GO" id="GO:0006438">
    <property type="term" value="P:valyl-tRNA aminoacylation"/>
    <property type="evidence" value="ECO:0007669"/>
    <property type="project" value="InterPro"/>
</dbReference>
<feature type="domain" description="Aminoacyl-tRNA synthetase class Ia" evidence="8">
    <location>
        <begin position="2"/>
        <end position="68"/>
    </location>
</feature>
<evidence type="ECO:0000256" key="4">
    <source>
        <dbReference type="ARBA" id="ARBA00022840"/>
    </source>
</evidence>
<organism evidence="9 10">
    <name type="scientific">Gracilariopsis chorda</name>
    <dbReference type="NCBI Taxonomy" id="448386"/>
    <lineage>
        <taxon>Eukaryota</taxon>
        <taxon>Rhodophyta</taxon>
        <taxon>Florideophyceae</taxon>
        <taxon>Rhodymeniophycidae</taxon>
        <taxon>Gracilariales</taxon>
        <taxon>Gracilariaceae</taxon>
        <taxon>Gracilariopsis</taxon>
    </lineage>
</organism>
<accession>A0A2V3ITJ9</accession>
<protein>
    <recommendedName>
        <fullName evidence="1">valine--tRNA ligase</fullName>
        <ecNumber evidence="1">6.1.1.9</ecNumber>
    </recommendedName>
    <alternativeName>
        <fullName evidence="7">Valyl-tRNA synthetase</fullName>
    </alternativeName>
</protein>
<keyword evidence="2 9" id="KW-0436">Ligase</keyword>
<evidence type="ECO:0000256" key="3">
    <source>
        <dbReference type="ARBA" id="ARBA00022741"/>
    </source>
</evidence>
<dbReference type="STRING" id="448386.A0A2V3ITJ9"/>
<dbReference type="PANTHER" id="PTHR11946:SF93">
    <property type="entry name" value="VALINE--TRNA LIGASE, CHLOROPLASTIC_MITOCHONDRIAL 2"/>
    <property type="match status" value="1"/>
</dbReference>
<dbReference type="Proteomes" id="UP000247409">
    <property type="component" value="Unassembled WGS sequence"/>
</dbReference>
<comment type="caution">
    <text evidence="9">The sequence shown here is derived from an EMBL/GenBank/DDBJ whole genome shotgun (WGS) entry which is preliminary data.</text>
</comment>
<evidence type="ECO:0000256" key="5">
    <source>
        <dbReference type="ARBA" id="ARBA00022917"/>
    </source>
</evidence>
<evidence type="ECO:0000256" key="7">
    <source>
        <dbReference type="ARBA" id="ARBA00029936"/>
    </source>
</evidence>
<dbReference type="InterPro" id="IPR002303">
    <property type="entry name" value="Valyl-tRNA_ligase"/>
</dbReference>
<dbReference type="GO" id="GO:0005829">
    <property type="term" value="C:cytosol"/>
    <property type="evidence" value="ECO:0007669"/>
    <property type="project" value="TreeGrafter"/>
</dbReference>
<dbReference type="OrthoDB" id="629407at2759"/>
<evidence type="ECO:0000313" key="10">
    <source>
        <dbReference type="Proteomes" id="UP000247409"/>
    </source>
</evidence>
<dbReference type="Gene3D" id="1.10.730.10">
    <property type="entry name" value="Isoleucyl-tRNA Synthetase, Domain 1"/>
    <property type="match status" value="1"/>
</dbReference>